<reference evidence="12 13" key="1">
    <citation type="journal article" date="2020" name="Cell">
        <title>Large-Scale Comparative Analyses of Tick Genomes Elucidate Their Genetic Diversity and Vector Capacities.</title>
        <authorList>
            <consortium name="Tick Genome and Microbiome Consortium (TIGMIC)"/>
            <person name="Jia N."/>
            <person name="Wang J."/>
            <person name="Shi W."/>
            <person name="Du L."/>
            <person name="Sun Y."/>
            <person name="Zhan W."/>
            <person name="Jiang J.F."/>
            <person name="Wang Q."/>
            <person name="Zhang B."/>
            <person name="Ji P."/>
            <person name="Bell-Sakyi L."/>
            <person name="Cui X.M."/>
            <person name="Yuan T.T."/>
            <person name="Jiang B.G."/>
            <person name="Yang W.F."/>
            <person name="Lam T.T."/>
            <person name="Chang Q.C."/>
            <person name="Ding S.J."/>
            <person name="Wang X.J."/>
            <person name="Zhu J.G."/>
            <person name="Ruan X.D."/>
            <person name="Zhao L."/>
            <person name="Wei J.T."/>
            <person name="Ye R.Z."/>
            <person name="Que T.C."/>
            <person name="Du C.H."/>
            <person name="Zhou Y.H."/>
            <person name="Cheng J.X."/>
            <person name="Dai P.F."/>
            <person name="Guo W.B."/>
            <person name="Han X.H."/>
            <person name="Huang E.J."/>
            <person name="Li L.F."/>
            <person name="Wei W."/>
            <person name="Gao Y.C."/>
            <person name="Liu J.Z."/>
            <person name="Shao H.Z."/>
            <person name="Wang X."/>
            <person name="Wang C.C."/>
            <person name="Yang T.C."/>
            <person name="Huo Q.B."/>
            <person name="Li W."/>
            <person name="Chen H.Y."/>
            <person name="Chen S.E."/>
            <person name="Zhou L.G."/>
            <person name="Ni X.B."/>
            <person name="Tian J.H."/>
            <person name="Sheng Y."/>
            <person name="Liu T."/>
            <person name="Pan Y.S."/>
            <person name="Xia L.Y."/>
            <person name="Li J."/>
            <person name="Zhao F."/>
            <person name="Cao W.C."/>
        </authorList>
    </citation>
    <scope>NUCLEOTIDE SEQUENCE [LARGE SCALE GENOMIC DNA]</scope>
    <source>
        <strain evidence="12">HaeL-2018</strain>
    </source>
</reference>
<evidence type="ECO:0000256" key="1">
    <source>
        <dbReference type="ARBA" id="ARBA00012513"/>
    </source>
</evidence>
<dbReference type="SUPFAM" id="SSF56112">
    <property type="entry name" value="Protein kinase-like (PK-like)"/>
    <property type="match status" value="1"/>
</dbReference>
<evidence type="ECO:0000256" key="8">
    <source>
        <dbReference type="ARBA" id="ARBA00048679"/>
    </source>
</evidence>
<sequence length="734" mass="82792">MSPLTAVRSIFIFSLLAVEEKRKNAGKTLATLFPRIPKTAQALLEFFIKRESNMSLQRAPLSHFCQEEVVLHAQDCRIKLSKQIITHQDVRDMVENLVAMHSLVRICIEKCDFIVCVRRRVAASLEKIAEVVVTDWVAVGDAVITKVERMKRLAPPPFSTFIPRMSDFESLKMLGAGGFGAVYLANYRPVNFVATVKLVNTDRFRRQKQAAMDKVVASVIRNPFLVKYYACFCVREAYVTIMEYIPGFDLMRVVTKEEYLDIDAVQIIMAQLILALEHMHLRGFVHRDIKVSNQGTRPFEATSERKRLSTSSGHSTRRAAHRTAETMAKPGGQELPSPRYSLKERFKEKLSAAGRASDWWSAGVVMYKLMTGRVPFRGKTKKLLRERITRSPLKWPRFDSHPHSATAPAKDMASYMLNKNPIERLGSRSYNDLKTHPFFDQFDWQMLYTRTDLCDIAGIQELMEADKEKGAGPDPDDTRQHLQMQDMTDVPFQSQKPLLCYASGSFKKLMTAIRDGKAPAEVSPEFMETSGMDTTPIDYQGAGPIPGSSRTEPGKDGRAQTVEKIDLILFRKKKFCKYWSFGFSLRSTKGEEDKDYVYVYHVAKGSPADESHVLPLDVVLAVNGNPLEGITLAQARSLVASSSDHVVLSIMASSTYRLLTTRSDMMGLLRGLENKTASFKRQPFSCLSAVPYGLNIINADVWDDKAKCFTNVYIVTVRISCMLPSSHNAVEYSM</sequence>
<keyword evidence="4" id="KW-0547">Nucleotide-binding</keyword>
<name>A0A9J6GFM4_HAELO</name>
<dbReference type="InterPro" id="IPR050236">
    <property type="entry name" value="Ser_Thr_kinase_AGC"/>
</dbReference>
<dbReference type="PANTHER" id="PTHR24356">
    <property type="entry name" value="SERINE/THREONINE-PROTEIN KINASE"/>
    <property type="match status" value="1"/>
</dbReference>
<dbReference type="PANTHER" id="PTHR24356:SF414">
    <property type="entry name" value="NON-SPECIFIC SERINE_THREONINE PROTEIN KINASE"/>
    <property type="match status" value="1"/>
</dbReference>
<evidence type="ECO:0000256" key="7">
    <source>
        <dbReference type="ARBA" id="ARBA00047899"/>
    </source>
</evidence>
<dbReference type="AlphaFoldDB" id="A0A9J6GFM4"/>
<evidence type="ECO:0000259" key="10">
    <source>
        <dbReference type="PROSITE" id="PS50011"/>
    </source>
</evidence>
<dbReference type="Proteomes" id="UP000821853">
    <property type="component" value="Chromosome 4"/>
</dbReference>
<dbReference type="Gene3D" id="3.30.200.20">
    <property type="entry name" value="Phosphorylase Kinase, domain 1"/>
    <property type="match status" value="1"/>
</dbReference>
<dbReference type="Gene3D" id="1.10.510.10">
    <property type="entry name" value="Transferase(Phosphotransferase) domain 1"/>
    <property type="match status" value="1"/>
</dbReference>
<organism evidence="12 13">
    <name type="scientific">Haemaphysalis longicornis</name>
    <name type="common">Bush tick</name>
    <dbReference type="NCBI Taxonomy" id="44386"/>
    <lineage>
        <taxon>Eukaryota</taxon>
        <taxon>Metazoa</taxon>
        <taxon>Ecdysozoa</taxon>
        <taxon>Arthropoda</taxon>
        <taxon>Chelicerata</taxon>
        <taxon>Arachnida</taxon>
        <taxon>Acari</taxon>
        <taxon>Parasitiformes</taxon>
        <taxon>Ixodida</taxon>
        <taxon>Ixodoidea</taxon>
        <taxon>Ixodidae</taxon>
        <taxon>Haemaphysalinae</taxon>
        <taxon>Haemaphysalis</taxon>
    </lineage>
</organism>
<dbReference type="Gene3D" id="2.30.42.10">
    <property type="match status" value="1"/>
</dbReference>
<evidence type="ECO:0000256" key="2">
    <source>
        <dbReference type="ARBA" id="ARBA00022527"/>
    </source>
</evidence>
<evidence type="ECO:0000313" key="12">
    <source>
        <dbReference type="EMBL" id="KAH9374003.1"/>
    </source>
</evidence>
<comment type="catalytic activity">
    <reaction evidence="7">
        <text>L-threonyl-[protein] + ATP = O-phospho-L-threonyl-[protein] + ADP + H(+)</text>
        <dbReference type="Rhea" id="RHEA:46608"/>
        <dbReference type="Rhea" id="RHEA-COMP:11060"/>
        <dbReference type="Rhea" id="RHEA-COMP:11605"/>
        <dbReference type="ChEBI" id="CHEBI:15378"/>
        <dbReference type="ChEBI" id="CHEBI:30013"/>
        <dbReference type="ChEBI" id="CHEBI:30616"/>
        <dbReference type="ChEBI" id="CHEBI:61977"/>
        <dbReference type="ChEBI" id="CHEBI:456216"/>
        <dbReference type="EC" id="2.7.11.1"/>
    </reaction>
</comment>
<dbReference type="EC" id="2.7.11.1" evidence="1"/>
<dbReference type="GO" id="GO:0005524">
    <property type="term" value="F:ATP binding"/>
    <property type="evidence" value="ECO:0007669"/>
    <property type="project" value="UniProtKB-KW"/>
</dbReference>
<keyword evidence="13" id="KW-1185">Reference proteome</keyword>
<protein>
    <recommendedName>
        <fullName evidence="1">non-specific serine/threonine protein kinase</fullName>
        <ecNumber evidence="1">2.7.11.1</ecNumber>
    </recommendedName>
</protein>
<dbReference type="FunFam" id="1.10.510.10:FF:001549">
    <property type="entry name" value="Serine/threonine protein kinase, putative"/>
    <property type="match status" value="1"/>
</dbReference>
<evidence type="ECO:0000256" key="4">
    <source>
        <dbReference type="ARBA" id="ARBA00022741"/>
    </source>
</evidence>
<dbReference type="Pfam" id="PF00069">
    <property type="entry name" value="Pkinase"/>
    <property type="match status" value="2"/>
</dbReference>
<comment type="catalytic activity">
    <reaction evidence="8">
        <text>L-seryl-[protein] + ATP = O-phospho-L-seryl-[protein] + ADP + H(+)</text>
        <dbReference type="Rhea" id="RHEA:17989"/>
        <dbReference type="Rhea" id="RHEA-COMP:9863"/>
        <dbReference type="Rhea" id="RHEA-COMP:11604"/>
        <dbReference type="ChEBI" id="CHEBI:15378"/>
        <dbReference type="ChEBI" id="CHEBI:29999"/>
        <dbReference type="ChEBI" id="CHEBI:30616"/>
        <dbReference type="ChEBI" id="CHEBI:83421"/>
        <dbReference type="ChEBI" id="CHEBI:456216"/>
        <dbReference type="EC" id="2.7.11.1"/>
    </reaction>
</comment>
<dbReference type="SMART" id="SM00228">
    <property type="entry name" value="PDZ"/>
    <property type="match status" value="1"/>
</dbReference>
<proteinExistence type="predicted"/>
<keyword evidence="3" id="KW-0808">Transferase</keyword>
<dbReference type="InterPro" id="IPR001478">
    <property type="entry name" value="PDZ"/>
</dbReference>
<dbReference type="CDD" id="cd00136">
    <property type="entry name" value="PDZ_canonical"/>
    <property type="match status" value="1"/>
</dbReference>
<keyword evidence="5" id="KW-0418">Kinase</keyword>
<dbReference type="PROSITE" id="PS50106">
    <property type="entry name" value="PDZ"/>
    <property type="match status" value="1"/>
</dbReference>
<dbReference type="InterPro" id="IPR011009">
    <property type="entry name" value="Kinase-like_dom_sf"/>
</dbReference>
<feature type="region of interest" description="Disordered" evidence="9">
    <location>
        <begin position="527"/>
        <end position="558"/>
    </location>
</feature>
<dbReference type="SMART" id="SM00220">
    <property type="entry name" value="S_TKc"/>
    <property type="match status" value="1"/>
</dbReference>
<keyword evidence="6" id="KW-0067">ATP-binding</keyword>
<comment type="caution">
    <text evidence="12">The sequence shown here is derived from an EMBL/GenBank/DDBJ whole genome shotgun (WGS) entry which is preliminary data.</text>
</comment>
<dbReference type="PROSITE" id="PS50011">
    <property type="entry name" value="PROTEIN_KINASE_DOM"/>
    <property type="match status" value="1"/>
</dbReference>
<dbReference type="Pfam" id="PF00595">
    <property type="entry name" value="PDZ"/>
    <property type="match status" value="1"/>
</dbReference>
<dbReference type="InterPro" id="IPR036034">
    <property type="entry name" value="PDZ_sf"/>
</dbReference>
<dbReference type="FunFam" id="3.30.200.20:FF:001780">
    <property type="entry name" value="Serine/threonine protein kinase, putative"/>
    <property type="match status" value="1"/>
</dbReference>
<gene>
    <name evidence="12" type="ORF">HPB48_016245</name>
</gene>
<feature type="domain" description="Protein kinase" evidence="10">
    <location>
        <begin position="168"/>
        <end position="439"/>
    </location>
</feature>
<evidence type="ECO:0000256" key="9">
    <source>
        <dbReference type="SAM" id="MobiDB-lite"/>
    </source>
</evidence>
<evidence type="ECO:0000313" key="13">
    <source>
        <dbReference type="Proteomes" id="UP000821853"/>
    </source>
</evidence>
<keyword evidence="2" id="KW-0723">Serine/threonine-protein kinase</keyword>
<dbReference type="GO" id="GO:0004674">
    <property type="term" value="F:protein serine/threonine kinase activity"/>
    <property type="evidence" value="ECO:0007669"/>
    <property type="project" value="UniProtKB-KW"/>
</dbReference>
<dbReference type="EMBL" id="JABSTR010000006">
    <property type="protein sequence ID" value="KAH9374003.1"/>
    <property type="molecule type" value="Genomic_DNA"/>
</dbReference>
<dbReference type="InterPro" id="IPR000719">
    <property type="entry name" value="Prot_kinase_dom"/>
</dbReference>
<dbReference type="OrthoDB" id="6500318at2759"/>
<feature type="domain" description="PDZ" evidence="11">
    <location>
        <begin position="567"/>
        <end position="654"/>
    </location>
</feature>
<evidence type="ECO:0000256" key="5">
    <source>
        <dbReference type="ARBA" id="ARBA00022777"/>
    </source>
</evidence>
<evidence type="ECO:0000256" key="3">
    <source>
        <dbReference type="ARBA" id="ARBA00022679"/>
    </source>
</evidence>
<dbReference type="VEuPathDB" id="VectorBase:HLOH_060480"/>
<evidence type="ECO:0000259" key="11">
    <source>
        <dbReference type="PROSITE" id="PS50106"/>
    </source>
</evidence>
<dbReference type="GO" id="GO:0035556">
    <property type="term" value="P:intracellular signal transduction"/>
    <property type="evidence" value="ECO:0007669"/>
    <property type="project" value="TreeGrafter"/>
</dbReference>
<evidence type="ECO:0000256" key="6">
    <source>
        <dbReference type="ARBA" id="ARBA00022840"/>
    </source>
</evidence>
<feature type="region of interest" description="Disordered" evidence="9">
    <location>
        <begin position="296"/>
        <end position="338"/>
    </location>
</feature>
<dbReference type="SUPFAM" id="SSF50156">
    <property type="entry name" value="PDZ domain-like"/>
    <property type="match status" value="1"/>
</dbReference>
<accession>A0A9J6GFM4</accession>